<sequence>MSFPSRYVMSILLLASVVLLLQKFTAGINVYRPFGRNWHVQSAFRSGSPGYEPCPPIPEQPYVSCAEVKSNCPPGTRCYPPQVRLPEPWYIPSRCRRYSPPILCVVNEEE</sequence>
<name>A0A1S3KEL7_LINAN</name>
<keyword evidence="2" id="KW-1185">Reference proteome</keyword>
<reference evidence="3" key="1">
    <citation type="submission" date="2025-08" db="UniProtKB">
        <authorList>
            <consortium name="RefSeq"/>
        </authorList>
    </citation>
    <scope>IDENTIFICATION</scope>
    <source>
        <tissue evidence="3">Gonads</tissue>
    </source>
</reference>
<feature type="signal peptide" evidence="1">
    <location>
        <begin position="1"/>
        <end position="27"/>
    </location>
</feature>
<gene>
    <name evidence="3" type="primary">LOC106180998</name>
</gene>
<organism evidence="2 3">
    <name type="scientific">Lingula anatina</name>
    <name type="common">Brachiopod</name>
    <name type="synonym">Lingula unguis</name>
    <dbReference type="NCBI Taxonomy" id="7574"/>
    <lineage>
        <taxon>Eukaryota</taxon>
        <taxon>Metazoa</taxon>
        <taxon>Spiralia</taxon>
        <taxon>Lophotrochozoa</taxon>
        <taxon>Brachiopoda</taxon>
        <taxon>Linguliformea</taxon>
        <taxon>Lingulata</taxon>
        <taxon>Lingulida</taxon>
        <taxon>Linguloidea</taxon>
        <taxon>Lingulidae</taxon>
        <taxon>Lingula</taxon>
    </lineage>
</organism>
<evidence type="ECO:0000256" key="1">
    <source>
        <dbReference type="SAM" id="SignalP"/>
    </source>
</evidence>
<evidence type="ECO:0000313" key="2">
    <source>
        <dbReference type="Proteomes" id="UP000085678"/>
    </source>
</evidence>
<proteinExistence type="predicted"/>
<dbReference type="GeneID" id="106180998"/>
<evidence type="ECO:0000313" key="3">
    <source>
        <dbReference type="RefSeq" id="XP_013420686.1"/>
    </source>
</evidence>
<keyword evidence="1" id="KW-0732">Signal</keyword>
<protein>
    <submittedName>
        <fullName evidence="3">Uncharacterized protein LOC106180998</fullName>
    </submittedName>
</protein>
<dbReference type="RefSeq" id="XP_013420686.1">
    <property type="nucleotide sequence ID" value="XM_013565232.1"/>
</dbReference>
<accession>A0A1S3KEL7</accession>
<dbReference type="InParanoid" id="A0A1S3KEL7"/>
<dbReference type="KEGG" id="lak:106180998"/>
<dbReference type="AlphaFoldDB" id="A0A1S3KEL7"/>
<dbReference type="Proteomes" id="UP000085678">
    <property type="component" value="Unplaced"/>
</dbReference>
<feature type="chain" id="PRO_5010302758" evidence="1">
    <location>
        <begin position="28"/>
        <end position="110"/>
    </location>
</feature>